<evidence type="ECO:0000256" key="3">
    <source>
        <dbReference type="ARBA" id="ARBA00022475"/>
    </source>
</evidence>
<comment type="subcellular location">
    <subcellularLocation>
        <location evidence="1">Cell membrane</location>
        <topology evidence="1">Multi-pass membrane protein</topology>
    </subcellularLocation>
</comment>
<feature type="transmembrane region" description="Helical" evidence="8">
    <location>
        <begin position="378"/>
        <end position="398"/>
    </location>
</feature>
<dbReference type="SUPFAM" id="SSF103473">
    <property type="entry name" value="MFS general substrate transporter"/>
    <property type="match status" value="1"/>
</dbReference>
<keyword evidence="4 8" id="KW-0812">Transmembrane</keyword>
<keyword evidence="11" id="KW-1185">Reference proteome</keyword>
<evidence type="ECO:0000256" key="5">
    <source>
        <dbReference type="ARBA" id="ARBA00022989"/>
    </source>
</evidence>
<evidence type="ECO:0000256" key="7">
    <source>
        <dbReference type="SAM" id="MobiDB-lite"/>
    </source>
</evidence>
<feature type="domain" description="Major facilitator superfamily (MFS) profile" evidence="9">
    <location>
        <begin position="287"/>
        <end position="693"/>
    </location>
</feature>
<dbReference type="InterPro" id="IPR036259">
    <property type="entry name" value="MFS_trans_sf"/>
</dbReference>
<dbReference type="PROSITE" id="PS50850">
    <property type="entry name" value="MFS"/>
    <property type="match status" value="1"/>
</dbReference>
<evidence type="ECO:0000256" key="2">
    <source>
        <dbReference type="ARBA" id="ARBA00022448"/>
    </source>
</evidence>
<feature type="transmembrane region" description="Helical" evidence="8">
    <location>
        <begin position="410"/>
        <end position="431"/>
    </location>
</feature>
<feature type="transmembrane region" description="Helical" evidence="8">
    <location>
        <begin position="291"/>
        <end position="313"/>
    </location>
</feature>
<evidence type="ECO:0000256" key="4">
    <source>
        <dbReference type="ARBA" id="ARBA00022692"/>
    </source>
</evidence>
<dbReference type="PANTHER" id="PTHR43414:SF6">
    <property type="entry name" value="MULTIDRUG RESISTANCE PROTEIN MDTG"/>
    <property type="match status" value="1"/>
</dbReference>
<feature type="transmembrane region" description="Helical" evidence="8">
    <location>
        <begin position="510"/>
        <end position="530"/>
    </location>
</feature>
<keyword evidence="2" id="KW-0813">Transport</keyword>
<keyword evidence="6 8" id="KW-0472">Membrane</keyword>
<dbReference type="InterPro" id="IPR011701">
    <property type="entry name" value="MFS"/>
</dbReference>
<feature type="transmembrane region" description="Helical" evidence="8">
    <location>
        <begin position="325"/>
        <end position="345"/>
    </location>
</feature>
<feature type="transmembrane region" description="Helical" evidence="8">
    <location>
        <begin position="542"/>
        <end position="561"/>
    </location>
</feature>
<feature type="region of interest" description="Disordered" evidence="7">
    <location>
        <begin position="101"/>
        <end position="150"/>
    </location>
</feature>
<protein>
    <submittedName>
        <fullName evidence="10">Major facilitator superfamily mfs_1</fullName>
    </submittedName>
</protein>
<dbReference type="Pfam" id="PF07690">
    <property type="entry name" value="MFS_1"/>
    <property type="match status" value="1"/>
</dbReference>
<sequence length="703" mass="76075">MTSSSVSAPRSPLLLAISALCMFQNMIWSRHGASLWTSATITTEMSPLPTLPSHGPSTGCKSWCRSEAWKRRDGDRQKSTTMPDIVGSLNMTGRQGIHLARMRGGASRAARVSPSPAADAKKRQPVASSSSPKDGALSEDLGPPSTLTFKNAPSSLRMINGVFIRTAWDHNGRAHYEKVMTSEEMTLAQELSVFAEERRVVHLYWHGSQWVLHLDLDPALNYDNYLGYCKVNSRDPGRTDRSWLLRENKKWLPATSLRVHVPGRQYEKREESASAAAALASIPTPPRLVPVFIAFFLDAVGTGLASPLLPFYIMSLGANAFQLGLVLAFNYLAQTIGCIVMGSISDRCGRRQVMLCCLMASFVSLSLVARAKTLPQVAIGRVIGGMFGGFVPLAQSAVADLVPVEGRAKFLGRIQACMGAGFVAGPLLGLLGSRGLHLDSRGILKRAAILPALAFSYGLVFIKETKDAVAIDRTFQKKDSSAASLASSPPSLPKAKGAGWSIPSFPVRLLILNGFLLMYAFSVETVYAMFIKDNFGYGETALGAVFALNGIAVGLLQVFLIKNLFARLGKHVMLAFGNLLLALGMVGLSLLRYKLWHFSMFSLHIIGYAISDTALASLISRYSAPEHQGRNLGWSHAAQSCARIISPLVAGILYEWSKEPGHPLPPGALPYIAGSAFPLLGVMVPTVLYLKSIERKRLAAEED</sequence>
<keyword evidence="5 8" id="KW-1133">Transmembrane helix</keyword>
<evidence type="ECO:0000259" key="9">
    <source>
        <dbReference type="PROSITE" id="PS50850"/>
    </source>
</evidence>
<dbReference type="GO" id="GO:0022857">
    <property type="term" value="F:transmembrane transporter activity"/>
    <property type="evidence" value="ECO:0007669"/>
    <property type="project" value="InterPro"/>
</dbReference>
<name>W7TWG3_9STRA</name>
<gene>
    <name evidence="10" type="ORF">Naga_100219g5</name>
</gene>
<dbReference type="AlphaFoldDB" id="W7TWG3"/>
<dbReference type="PRINTS" id="PR01035">
    <property type="entry name" value="TCRTETA"/>
</dbReference>
<dbReference type="GO" id="GO:0005886">
    <property type="term" value="C:plasma membrane"/>
    <property type="evidence" value="ECO:0007669"/>
    <property type="project" value="UniProtKB-SubCell"/>
</dbReference>
<proteinExistence type="predicted"/>
<dbReference type="Gene3D" id="1.20.1250.20">
    <property type="entry name" value="MFS general substrate transporter like domains"/>
    <property type="match status" value="1"/>
</dbReference>
<dbReference type="InterPro" id="IPR020846">
    <property type="entry name" value="MFS_dom"/>
</dbReference>
<reference evidence="10 11" key="1">
    <citation type="journal article" date="2014" name="Mol. Plant">
        <title>Chromosome Scale Genome Assembly and Transcriptome Profiling of Nannochloropsis gaditana in Nitrogen Depletion.</title>
        <authorList>
            <person name="Corteggiani Carpinelli E."/>
            <person name="Telatin A."/>
            <person name="Vitulo N."/>
            <person name="Forcato C."/>
            <person name="D'Angelo M."/>
            <person name="Schiavon R."/>
            <person name="Vezzi A."/>
            <person name="Giacometti G.M."/>
            <person name="Morosinotto T."/>
            <person name="Valle G."/>
        </authorList>
    </citation>
    <scope>NUCLEOTIDE SEQUENCE [LARGE SCALE GENOMIC DNA]</scope>
    <source>
        <strain evidence="10 11">B-31</strain>
    </source>
</reference>
<evidence type="ECO:0000313" key="11">
    <source>
        <dbReference type="Proteomes" id="UP000019335"/>
    </source>
</evidence>
<feature type="transmembrane region" description="Helical" evidence="8">
    <location>
        <begin position="573"/>
        <end position="593"/>
    </location>
</feature>
<feature type="transmembrane region" description="Helical" evidence="8">
    <location>
        <begin position="668"/>
        <end position="690"/>
    </location>
</feature>
<evidence type="ECO:0000256" key="6">
    <source>
        <dbReference type="ARBA" id="ARBA00023136"/>
    </source>
</evidence>
<dbReference type="Proteomes" id="UP000019335">
    <property type="component" value="Chromosome 5"/>
</dbReference>
<accession>W7TWG3</accession>
<evidence type="ECO:0000256" key="1">
    <source>
        <dbReference type="ARBA" id="ARBA00004651"/>
    </source>
</evidence>
<keyword evidence="3" id="KW-1003">Cell membrane</keyword>
<dbReference type="PANTHER" id="PTHR43414">
    <property type="entry name" value="MULTIDRUG RESISTANCE PROTEIN MDTG"/>
    <property type="match status" value="1"/>
</dbReference>
<organism evidence="10 11">
    <name type="scientific">Nannochloropsis gaditana</name>
    <dbReference type="NCBI Taxonomy" id="72520"/>
    <lineage>
        <taxon>Eukaryota</taxon>
        <taxon>Sar</taxon>
        <taxon>Stramenopiles</taxon>
        <taxon>Ochrophyta</taxon>
        <taxon>Eustigmatophyceae</taxon>
        <taxon>Eustigmatales</taxon>
        <taxon>Monodopsidaceae</taxon>
        <taxon>Nannochloropsis</taxon>
    </lineage>
</organism>
<evidence type="ECO:0000256" key="8">
    <source>
        <dbReference type="SAM" id="Phobius"/>
    </source>
</evidence>
<evidence type="ECO:0000313" key="10">
    <source>
        <dbReference type="EMBL" id="EWM27858.1"/>
    </source>
</evidence>
<dbReference type="OrthoDB" id="10262656at2759"/>
<dbReference type="EMBL" id="AZIL01000370">
    <property type="protein sequence ID" value="EWM27858.1"/>
    <property type="molecule type" value="Genomic_DNA"/>
</dbReference>
<feature type="region of interest" description="Disordered" evidence="7">
    <location>
        <begin position="70"/>
        <end position="89"/>
    </location>
</feature>
<feature type="compositionally biased region" description="Low complexity" evidence="7">
    <location>
        <begin position="102"/>
        <end position="118"/>
    </location>
</feature>
<dbReference type="InterPro" id="IPR001958">
    <property type="entry name" value="Tet-R_TetA/multi-R_MdtG-like"/>
</dbReference>
<dbReference type="CDD" id="cd17330">
    <property type="entry name" value="MFS_SLC46_TetA_like"/>
    <property type="match status" value="1"/>
</dbReference>
<comment type="caution">
    <text evidence="10">The sequence shown here is derived from an EMBL/GenBank/DDBJ whole genome shotgun (WGS) entry which is preliminary data.</text>
</comment>